<gene>
    <name evidence="3" type="ORF">BYL167_LOCUS48653</name>
    <name evidence="4" type="ORF">GIL414_LOCUS56698</name>
    <name evidence="5" type="ORF">GIL414_LOCUS62237</name>
    <name evidence="2" type="ORF">SMN809_LOCUS37939</name>
    <name evidence="6" type="ORF">SMN809_LOCUS73880</name>
</gene>
<dbReference type="AlphaFoldDB" id="A0A8S3DPG4"/>
<evidence type="ECO:0000256" key="1">
    <source>
        <dbReference type="SAM" id="MobiDB-lite"/>
    </source>
</evidence>
<dbReference type="Proteomes" id="UP000676336">
    <property type="component" value="Unassembled WGS sequence"/>
</dbReference>
<organism evidence="4 7">
    <name type="scientific">Rotaria magnacalcarata</name>
    <dbReference type="NCBI Taxonomy" id="392030"/>
    <lineage>
        <taxon>Eukaryota</taxon>
        <taxon>Metazoa</taxon>
        <taxon>Spiralia</taxon>
        <taxon>Gnathifera</taxon>
        <taxon>Rotifera</taxon>
        <taxon>Eurotatoria</taxon>
        <taxon>Bdelloidea</taxon>
        <taxon>Philodinida</taxon>
        <taxon>Philodinidae</taxon>
        <taxon>Rotaria</taxon>
    </lineage>
</organism>
<evidence type="ECO:0000313" key="7">
    <source>
        <dbReference type="Proteomes" id="UP000681720"/>
    </source>
</evidence>
<protein>
    <submittedName>
        <fullName evidence="4">Uncharacterized protein</fullName>
    </submittedName>
</protein>
<dbReference type="EMBL" id="CAJOBI010328904">
    <property type="protein sequence ID" value="CAF5195670.1"/>
    <property type="molecule type" value="Genomic_DNA"/>
</dbReference>
<comment type="caution">
    <text evidence="4">The sequence shown here is derived from an EMBL/GenBank/DDBJ whole genome shotgun (WGS) entry which is preliminary data.</text>
</comment>
<feature type="non-terminal residue" evidence="4">
    <location>
        <position position="41"/>
    </location>
</feature>
<evidence type="ECO:0000313" key="4">
    <source>
        <dbReference type="EMBL" id="CAF4992125.1"/>
    </source>
</evidence>
<name>A0A8S3DPG4_9BILA</name>
<evidence type="ECO:0000313" key="6">
    <source>
        <dbReference type="EMBL" id="CAF5195670.1"/>
    </source>
</evidence>
<evidence type="ECO:0000313" key="2">
    <source>
        <dbReference type="EMBL" id="CAF4572946.1"/>
    </source>
</evidence>
<feature type="region of interest" description="Disordered" evidence="1">
    <location>
        <begin position="22"/>
        <end position="41"/>
    </location>
</feature>
<evidence type="ECO:0000313" key="3">
    <source>
        <dbReference type="EMBL" id="CAF4813217.1"/>
    </source>
</evidence>
<evidence type="ECO:0000313" key="5">
    <source>
        <dbReference type="EMBL" id="CAF5090949.1"/>
    </source>
</evidence>
<dbReference type="EMBL" id="CAJOBJ010204207">
    <property type="protein sequence ID" value="CAF4992125.1"/>
    <property type="molecule type" value="Genomic_DNA"/>
</dbReference>
<dbReference type="EMBL" id="CAJOBH010142784">
    <property type="protein sequence ID" value="CAF4813217.1"/>
    <property type="molecule type" value="Genomic_DNA"/>
</dbReference>
<dbReference type="EMBL" id="CAJOBJ010249305">
    <property type="protein sequence ID" value="CAF5090949.1"/>
    <property type="molecule type" value="Genomic_DNA"/>
</dbReference>
<dbReference type="Proteomes" id="UP000681967">
    <property type="component" value="Unassembled WGS sequence"/>
</dbReference>
<reference evidence="4" key="1">
    <citation type="submission" date="2021-02" db="EMBL/GenBank/DDBJ databases">
        <authorList>
            <person name="Nowell W R."/>
        </authorList>
    </citation>
    <scope>NUCLEOTIDE SEQUENCE</scope>
</reference>
<accession>A0A8S3DPG4</accession>
<dbReference type="EMBL" id="CAJOBI010097718">
    <property type="protein sequence ID" value="CAF4572946.1"/>
    <property type="molecule type" value="Genomic_DNA"/>
</dbReference>
<proteinExistence type="predicted"/>
<dbReference type="Proteomes" id="UP000681720">
    <property type="component" value="Unassembled WGS sequence"/>
</dbReference>
<sequence length="41" mass="4672">MDNKKHRDNLKLLKENTTFTIQTEVNHNPSQADSSSSNISK</sequence>